<dbReference type="InterPro" id="IPR004843">
    <property type="entry name" value="Calcineurin-like_PHP"/>
</dbReference>
<evidence type="ECO:0000259" key="1">
    <source>
        <dbReference type="Pfam" id="PF00149"/>
    </source>
</evidence>
<keyword evidence="3" id="KW-1185">Reference proteome</keyword>
<dbReference type="Gene3D" id="3.60.21.10">
    <property type="match status" value="1"/>
</dbReference>
<name>A0ABT0KSL5_9GAMM</name>
<sequence length="230" mass="26263">MQFKPRKQHVYSALNRVGKDYIVGDIHGQLKQLFKQLASLKFDFKLDRLFCTGDLIGKGNDSIGCLNLLTEKWFYSVMGNHEQLFILGFKSSIFWDHLKSGHGQWLTDNLDRFDLLIRWKTLIEIAMPLTRTIEVNGLTVGVSHASATRDWSTLQSGTLSDDDIWQTLWSRPLEEKGGCLSIDSVDYVVHGHTPVQSVVNVNNRFWIDTYSSVNELCILNLNELSINEIS</sequence>
<dbReference type="Proteomes" id="UP001202134">
    <property type="component" value="Unassembled WGS sequence"/>
</dbReference>
<gene>
    <name evidence="2" type="ORF">L2737_16230</name>
</gene>
<dbReference type="InterPro" id="IPR029052">
    <property type="entry name" value="Metallo-depent_PP-like"/>
</dbReference>
<dbReference type="Pfam" id="PF00149">
    <property type="entry name" value="Metallophos"/>
    <property type="match status" value="1"/>
</dbReference>
<dbReference type="RefSeq" id="WP_248956404.1">
    <property type="nucleotide sequence ID" value="NZ_JAKIKU010000009.1"/>
</dbReference>
<comment type="caution">
    <text evidence="2">The sequence shown here is derived from an EMBL/GenBank/DDBJ whole genome shotgun (WGS) entry which is preliminary data.</text>
</comment>
<feature type="domain" description="Calcineurin-like phosphoesterase" evidence="1">
    <location>
        <begin position="22"/>
        <end position="195"/>
    </location>
</feature>
<dbReference type="PANTHER" id="PTHR42850">
    <property type="entry name" value="METALLOPHOSPHOESTERASE"/>
    <property type="match status" value="1"/>
</dbReference>
<protein>
    <submittedName>
        <fullName evidence="2">Metallophosphoesterase</fullName>
    </submittedName>
</protein>
<organism evidence="2 3">
    <name type="scientific">Shewanella electrodiphila</name>
    <dbReference type="NCBI Taxonomy" id="934143"/>
    <lineage>
        <taxon>Bacteria</taxon>
        <taxon>Pseudomonadati</taxon>
        <taxon>Pseudomonadota</taxon>
        <taxon>Gammaproteobacteria</taxon>
        <taxon>Alteromonadales</taxon>
        <taxon>Shewanellaceae</taxon>
        <taxon>Shewanella</taxon>
    </lineage>
</organism>
<accession>A0ABT0KSL5</accession>
<proteinExistence type="predicted"/>
<dbReference type="SUPFAM" id="SSF56300">
    <property type="entry name" value="Metallo-dependent phosphatases"/>
    <property type="match status" value="1"/>
</dbReference>
<evidence type="ECO:0000313" key="2">
    <source>
        <dbReference type="EMBL" id="MCL1046857.1"/>
    </source>
</evidence>
<dbReference type="PANTHER" id="PTHR42850:SF11">
    <property type="entry name" value="BIS(5'-NUCLEOSYL)-TETRAPHOSPHATASE [SYMMETRICAL]"/>
    <property type="match status" value="1"/>
</dbReference>
<dbReference type="EMBL" id="JAKIKU010000009">
    <property type="protein sequence ID" value="MCL1046857.1"/>
    <property type="molecule type" value="Genomic_DNA"/>
</dbReference>
<dbReference type="InterPro" id="IPR050126">
    <property type="entry name" value="Ap4A_hydrolase"/>
</dbReference>
<evidence type="ECO:0000313" key="3">
    <source>
        <dbReference type="Proteomes" id="UP001202134"/>
    </source>
</evidence>
<reference evidence="2 3" key="1">
    <citation type="submission" date="2022-01" db="EMBL/GenBank/DDBJ databases">
        <title>Whole genome-based taxonomy of the Shewanellaceae.</title>
        <authorList>
            <person name="Martin-Rodriguez A.J."/>
        </authorList>
    </citation>
    <scope>NUCLEOTIDE SEQUENCE [LARGE SCALE GENOMIC DNA]</scope>
    <source>
        <strain evidence="2 3">DSM 24955</strain>
    </source>
</reference>